<dbReference type="Proteomes" id="UP000231263">
    <property type="component" value="Unassembled WGS sequence"/>
</dbReference>
<dbReference type="EMBL" id="PFWT01000006">
    <property type="protein sequence ID" value="PJA46894.1"/>
    <property type="molecule type" value="Genomic_DNA"/>
</dbReference>
<dbReference type="SUPFAM" id="SSF52029">
    <property type="entry name" value="GroEL apical domain-like"/>
    <property type="match status" value="1"/>
</dbReference>
<dbReference type="NCBIfam" id="NF009489">
    <property type="entry name" value="PRK12851.1"/>
    <property type="match status" value="1"/>
</dbReference>
<keyword evidence="6" id="KW-0963">Cytoplasm</keyword>
<comment type="caution">
    <text evidence="9">The sequence shown here is derived from an EMBL/GenBank/DDBJ whole genome shotgun (WGS) entry which is preliminary data.</text>
</comment>
<evidence type="ECO:0000313" key="10">
    <source>
        <dbReference type="Proteomes" id="UP000231263"/>
    </source>
</evidence>
<dbReference type="InterPro" id="IPR001844">
    <property type="entry name" value="Cpn60/GroEL"/>
</dbReference>
<comment type="function">
    <text evidence="6 8">Together with its co-chaperonin GroES, plays an essential role in assisting protein folding. The GroEL-GroES system forms a nano-cage that allows encapsulation of the non-native substrate proteins and provides a physical environment optimized to promote and accelerate protein folding.</text>
</comment>
<dbReference type="InterPro" id="IPR018370">
    <property type="entry name" value="Chaperonin_Cpn60_CS"/>
</dbReference>
<keyword evidence="2 6" id="KW-0547">Nucleotide-binding</keyword>
<dbReference type="Pfam" id="PF00118">
    <property type="entry name" value="Cpn60_TCP1"/>
    <property type="match status" value="1"/>
</dbReference>
<protein>
    <recommendedName>
        <fullName evidence="6">Chaperonin GroEL</fullName>
        <ecNumber evidence="6">5.6.1.7</ecNumber>
    </recommendedName>
    <alternativeName>
        <fullName evidence="6">60 kDa chaperonin</fullName>
    </alternativeName>
    <alternativeName>
        <fullName evidence="6">Chaperonin-60</fullName>
        <shortName evidence="6">Cpn60</shortName>
    </alternativeName>
</protein>
<comment type="caution">
    <text evidence="6">Lacks conserved residue(s) required for the propagation of feature annotation.</text>
</comment>
<dbReference type="PANTHER" id="PTHR45633">
    <property type="entry name" value="60 KDA HEAT SHOCK PROTEIN, MITOCHONDRIAL"/>
    <property type="match status" value="1"/>
</dbReference>
<dbReference type="Gene3D" id="3.30.260.10">
    <property type="entry name" value="TCP-1-like chaperonin intermediate domain"/>
    <property type="match status" value="1"/>
</dbReference>
<feature type="binding site" evidence="6">
    <location>
        <position position="415"/>
    </location>
    <ligand>
        <name>ATP</name>
        <dbReference type="ChEBI" id="CHEBI:30616"/>
    </ligand>
</feature>
<dbReference type="PRINTS" id="PR00298">
    <property type="entry name" value="CHAPERONIN60"/>
</dbReference>
<dbReference type="Gene3D" id="1.10.560.10">
    <property type="entry name" value="GroEL-like equatorial domain"/>
    <property type="match status" value="1"/>
</dbReference>
<evidence type="ECO:0000256" key="7">
    <source>
        <dbReference type="RuleBase" id="RU000418"/>
    </source>
</evidence>
<dbReference type="AlphaFoldDB" id="A0A2M7XG95"/>
<dbReference type="PROSITE" id="PS00296">
    <property type="entry name" value="CHAPERONINS_CPN60"/>
    <property type="match status" value="1"/>
</dbReference>
<dbReference type="GO" id="GO:0042026">
    <property type="term" value="P:protein refolding"/>
    <property type="evidence" value="ECO:0007669"/>
    <property type="project" value="UniProtKB-UniRule"/>
</dbReference>
<feature type="binding site" evidence="6">
    <location>
        <begin position="86"/>
        <end position="90"/>
    </location>
    <ligand>
        <name>ATP</name>
        <dbReference type="ChEBI" id="CHEBI:30616"/>
    </ligand>
</feature>
<evidence type="ECO:0000256" key="4">
    <source>
        <dbReference type="ARBA" id="ARBA00023186"/>
    </source>
</evidence>
<dbReference type="NCBIfam" id="NF009488">
    <property type="entry name" value="PRK12850.1"/>
    <property type="match status" value="1"/>
</dbReference>
<dbReference type="NCBIfam" id="TIGR02348">
    <property type="entry name" value="GroEL"/>
    <property type="match status" value="1"/>
</dbReference>
<proteinExistence type="inferred from homology"/>
<comment type="subunit">
    <text evidence="6 8">Forms a cylinder of 14 subunits composed of two heptameric rings stacked back-to-back. Interacts with the co-chaperonin GroES.</text>
</comment>
<dbReference type="Gene3D" id="3.50.7.10">
    <property type="entry name" value="GroEL"/>
    <property type="match status" value="1"/>
</dbReference>
<dbReference type="EC" id="5.6.1.7" evidence="6"/>
<evidence type="ECO:0000256" key="1">
    <source>
        <dbReference type="ARBA" id="ARBA00006607"/>
    </source>
</evidence>
<feature type="binding site" evidence="6">
    <location>
        <position position="498"/>
    </location>
    <ligand>
        <name>ATP</name>
        <dbReference type="ChEBI" id="CHEBI:30616"/>
    </ligand>
</feature>
<dbReference type="SUPFAM" id="SSF54849">
    <property type="entry name" value="GroEL-intermediate domain like"/>
    <property type="match status" value="1"/>
</dbReference>
<dbReference type="InterPro" id="IPR027410">
    <property type="entry name" value="TCP-1-like_intermed_sf"/>
</dbReference>
<accession>A0A2M7XG95</accession>
<feature type="binding site" evidence="6">
    <location>
        <begin position="29"/>
        <end position="32"/>
    </location>
    <ligand>
        <name>ATP</name>
        <dbReference type="ChEBI" id="CHEBI:30616"/>
    </ligand>
</feature>
<evidence type="ECO:0000256" key="6">
    <source>
        <dbReference type="HAMAP-Rule" id="MF_00600"/>
    </source>
</evidence>
<dbReference type="GO" id="GO:0051082">
    <property type="term" value="F:unfolded protein binding"/>
    <property type="evidence" value="ECO:0007669"/>
    <property type="project" value="UniProtKB-UniRule"/>
</dbReference>
<dbReference type="NCBIfam" id="NF009487">
    <property type="entry name" value="PRK12849.1"/>
    <property type="match status" value="1"/>
</dbReference>
<feature type="binding site" evidence="6">
    <location>
        <position position="50"/>
    </location>
    <ligand>
        <name>ATP</name>
        <dbReference type="ChEBI" id="CHEBI:30616"/>
    </ligand>
</feature>
<evidence type="ECO:0000313" key="9">
    <source>
        <dbReference type="EMBL" id="PJA46894.1"/>
    </source>
</evidence>
<dbReference type="HAMAP" id="MF_00600">
    <property type="entry name" value="CH60"/>
    <property type="match status" value="1"/>
</dbReference>
<comment type="subcellular location">
    <subcellularLocation>
        <location evidence="6">Cytoplasm</location>
    </subcellularLocation>
</comment>
<dbReference type="InterPro" id="IPR002423">
    <property type="entry name" value="Cpn60/GroEL/TCP-1"/>
</dbReference>
<dbReference type="InterPro" id="IPR027409">
    <property type="entry name" value="GroEL-like_apical_dom_sf"/>
</dbReference>
<evidence type="ECO:0000256" key="8">
    <source>
        <dbReference type="RuleBase" id="RU000419"/>
    </source>
</evidence>
<keyword evidence="5 6" id="KW-0413">Isomerase</keyword>
<dbReference type="InterPro" id="IPR027413">
    <property type="entry name" value="GROEL-like_equatorial_sf"/>
</dbReference>
<gene>
    <name evidence="6 9" type="primary">groL</name>
    <name evidence="6" type="synonym">groEL</name>
    <name evidence="9" type="ORF">CO173_00685</name>
</gene>
<organism evidence="9 10">
    <name type="scientific">Candidatus Uhrbacteria bacterium CG_4_9_14_3_um_filter_41_35</name>
    <dbReference type="NCBI Taxonomy" id="1975034"/>
    <lineage>
        <taxon>Bacteria</taxon>
        <taxon>Candidatus Uhriibacteriota</taxon>
    </lineage>
</organism>
<dbReference type="SUPFAM" id="SSF48592">
    <property type="entry name" value="GroEL equatorial domain-like"/>
    <property type="match status" value="1"/>
</dbReference>
<evidence type="ECO:0000256" key="2">
    <source>
        <dbReference type="ARBA" id="ARBA00022741"/>
    </source>
</evidence>
<keyword evidence="3 6" id="KW-0067">ATP-binding</keyword>
<dbReference type="GO" id="GO:0140662">
    <property type="term" value="F:ATP-dependent protein folding chaperone"/>
    <property type="evidence" value="ECO:0007669"/>
    <property type="project" value="InterPro"/>
</dbReference>
<dbReference type="GO" id="GO:0005524">
    <property type="term" value="F:ATP binding"/>
    <property type="evidence" value="ECO:0007669"/>
    <property type="project" value="UniProtKB-UniRule"/>
</dbReference>
<evidence type="ECO:0000256" key="3">
    <source>
        <dbReference type="ARBA" id="ARBA00022840"/>
    </source>
</evidence>
<dbReference type="NCBIfam" id="NF000592">
    <property type="entry name" value="PRK00013.1"/>
    <property type="match status" value="1"/>
</dbReference>
<dbReference type="CDD" id="cd03344">
    <property type="entry name" value="GroEL"/>
    <property type="match status" value="1"/>
</dbReference>
<evidence type="ECO:0000256" key="5">
    <source>
        <dbReference type="ARBA" id="ARBA00023235"/>
    </source>
</evidence>
<dbReference type="GO" id="GO:0016853">
    <property type="term" value="F:isomerase activity"/>
    <property type="evidence" value="ECO:0007669"/>
    <property type="project" value="UniProtKB-KW"/>
</dbReference>
<keyword evidence="4 6" id="KW-0143">Chaperone</keyword>
<comment type="similarity">
    <text evidence="1 6 7">Belongs to the chaperonin (HSP60) family.</text>
</comment>
<dbReference type="GO" id="GO:0005737">
    <property type="term" value="C:cytoplasm"/>
    <property type="evidence" value="ECO:0007669"/>
    <property type="project" value="UniProtKB-SubCell"/>
</dbReference>
<name>A0A2M7XG95_9BACT</name>
<reference evidence="10" key="1">
    <citation type="submission" date="2017-09" db="EMBL/GenBank/DDBJ databases">
        <title>Depth-based differentiation of microbial function through sediment-hosted aquifers and enrichment of novel symbionts in the deep terrestrial subsurface.</title>
        <authorList>
            <person name="Probst A.J."/>
            <person name="Ladd B."/>
            <person name="Jarett J.K."/>
            <person name="Geller-Mcgrath D.E."/>
            <person name="Sieber C.M.K."/>
            <person name="Emerson J.B."/>
            <person name="Anantharaman K."/>
            <person name="Thomas B.C."/>
            <person name="Malmstrom R."/>
            <person name="Stieglmeier M."/>
            <person name="Klingl A."/>
            <person name="Woyke T."/>
            <person name="Ryan C.M."/>
            <person name="Banfield J.F."/>
        </authorList>
    </citation>
    <scope>NUCLEOTIDE SEQUENCE [LARGE SCALE GENOMIC DNA]</scope>
</reference>
<dbReference type="FunFam" id="3.50.7.10:FF:000001">
    <property type="entry name" value="60 kDa chaperonin"/>
    <property type="match status" value="1"/>
</dbReference>
<sequence>MSKHIIFNEDARMKLKSGIDQLANAVKVTLGPKGRNVIVERSYGGPMVTKDGVSVAKEIELADKMENLGAELIKEVASKTADVAGDGTTTATVLAQAMVSEGLKLVSAGIDPQGLRRGIEKAVTQAVLEIKNLAKPVHGDSSAIKQVASISANDAEIGEHIAHAMEKVGEDGVISIEEGQSFGVEVEVVEGMQFDRGYLSPYMVTNAERMEAEYNDVAVLVSAEKISSVQAMLPVLEALANSGKKDLVIVAEDIDGEAMTTLVLNKLRGAFNTLAVKAPAFGDRKKAMLEDIAVLTGATLISEEIGLKLENVTLAHLGQARKVTSTKDTTVIVEGAGDKAQIEARVAQVKAQIEASDSEFDREKMMERLAKLSGGVAIIKVGAASEVEMKEKKHRIEDAVAATKAAVQEGIVPGGGVALVRIQSALKTLREQTSNKDEALGIQIVENALEAPLKQIADNAGAKGEVIVERVRMQTGNYGYNASTNLDEVDMVLAGIIDPAKVTRSAVQNAASIAMMVITTEVAITDNAKAESSDSGMAGGMPGMGGMM</sequence>